<dbReference type="AlphaFoldDB" id="A0A067SVM9"/>
<organism evidence="1 2">
    <name type="scientific">Galerina marginata (strain CBS 339.88)</name>
    <dbReference type="NCBI Taxonomy" id="685588"/>
    <lineage>
        <taxon>Eukaryota</taxon>
        <taxon>Fungi</taxon>
        <taxon>Dikarya</taxon>
        <taxon>Basidiomycota</taxon>
        <taxon>Agaricomycotina</taxon>
        <taxon>Agaricomycetes</taxon>
        <taxon>Agaricomycetidae</taxon>
        <taxon>Agaricales</taxon>
        <taxon>Agaricineae</taxon>
        <taxon>Strophariaceae</taxon>
        <taxon>Galerina</taxon>
    </lineage>
</organism>
<evidence type="ECO:0000313" key="1">
    <source>
        <dbReference type="EMBL" id="KDR71764.1"/>
    </source>
</evidence>
<evidence type="ECO:0000313" key="2">
    <source>
        <dbReference type="Proteomes" id="UP000027222"/>
    </source>
</evidence>
<accession>A0A067SVM9</accession>
<name>A0A067SVM9_GALM3</name>
<proteinExistence type="predicted"/>
<dbReference type="EMBL" id="KL142391">
    <property type="protein sequence ID" value="KDR71764.1"/>
    <property type="molecule type" value="Genomic_DNA"/>
</dbReference>
<dbReference type="HOGENOM" id="CLU_2776102_0_0_1"/>
<reference evidence="2" key="1">
    <citation type="journal article" date="2014" name="Proc. Natl. Acad. Sci. U.S.A.">
        <title>Extensive sampling of basidiomycete genomes demonstrates inadequacy of the white-rot/brown-rot paradigm for wood decay fungi.</title>
        <authorList>
            <person name="Riley R."/>
            <person name="Salamov A.A."/>
            <person name="Brown D.W."/>
            <person name="Nagy L.G."/>
            <person name="Floudas D."/>
            <person name="Held B.W."/>
            <person name="Levasseur A."/>
            <person name="Lombard V."/>
            <person name="Morin E."/>
            <person name="Otillar R."/>
            <person name="Lindquist E.A."/>
            <person name="Sun H."/>
            <person name="LaButti K.M."/>
            <person name="Schmutz J."/>
            <person name="Jabbour D."/>
            <person name="Luo H."/>
            <person name="Baker S.E."/>
            <person name="Pisabarro A.G."/>
            <person name="Walton J.D."/>
            <person name="Blanchette R.A."/>
            <person name="Henrissat B."/>
            <person name="Martin F."/>
            <person name="Cullen D."/>
            <person name="Hibbett D.S."/>
            <person name="Grigoriev I.V."/>
        </authorList>
    </citation>
    <scope>NUCLEOTIDE SEQUENCE [LARGE SCALE GENOMIC DNA]</scope>
    <source>
        <strain evidence="2">CBS 339.88</strain>
    </source>
</reference>
<keyword evidence="2" id="KW-1185">Reference proteome</keyword>
<dbReference type="Proteomes" id="UP000027222">
    <property type="component" value="Unassembled WGS sequence"/>
</dbReference>
<sequence>MQLTCSGIPILSSLDPLLVSLTSPDFRSPAFQPAVALTDSRLTRNLSPTGIVGGEQRILLTVFFGTPPL</sequence>
<gene>
    <name evidence="1" type="ORF">GALMADRAFT_143556</name>
</gene>
<protein>
    <submittedName>
        <fullName evidence="1">Uncharacterized protein</fullName>
    </submittedName>
</protein>